<organism evidence="2 3">
    <name type="scientific">Aedes albopictus</name>
    <name type="common">Asian tiger mosquito</name>
    <name type="synonym">Stegomyia albopicta</name>
    <dbReference type="NCBI Taxonomy" id="7160"/>
    <lineage>
        <taxon>Eukaryota</taxon>
        <taxon>Metazoa</taxon>
        <taxon>Ecdysozoa</taxon>
        <taxon>Arthropoda</taxon>
        <taxon>Hexapoda</taxon>
        <taxon>Insecta</taxon>
        <taxon>Pterygota</taxon>
        <taxon>Neoptera</taxon>
        <taxon>Endopterygota</taxon>
        <taxon>Diptera</taxon>
        <taxon>Nematocera</taxon>
        <taxon>Culicoidea</taxon>
        <taxon>Culicidae</taxon>
        <taxon>Culicinae</taxon>
        <taxon>Aedini</taxon>
        <taxon>Aedes</taxon>
        <taxon>Stegomyia</taxon>
    </lineage>
</organism>
<reference evidence="3" key="1">
    <citation type="journal article" date="2015" name="Proc. Natl. Acad. Sci. U.S.A.">
        <title>Genome sequence of the Asian Tiger mosquito, Aedes albopictus, reveals insights into its biology, genetics, and evolution.</title>
        <authorList>
            <person name="Chen X.G."/>
            <person name="Jiang X."/>
            <person name="Gu J."/>
            <person name="Xu M."/>
            <person name="Wu Y."/>
            <person name="Deng Y."/>
            <person name="Zhang C."/>
            <person name="Bonizzoni M."/>
            <person name="Dermauw W."/>
            <person name="Vontas J."/>
            <person name="Armbruster P."/>
            <person name="Huang X."/>
            <person name="Yang Y."/>
            <person name="Zhang H."/>
            <person name="He W."/>
            <person name="Peng H."/>
            <person name="Liu Y."/>
            <person name="Wu K."/>
            <person name="Chen J."/>
            <person name="Lirakis M."/>
            <person name="Topalis P."/>
            <person name="Van Leeuwen T."/>
            <person name="Hall A.B."/>
            <person name="Jiang X."/>
            <person name="Thorpe C."/>
            <person name="Mueller R.L."/>
            <person name="Sun C."/>
            <person name="Waterhouse R.M."/>
            <person name="Yan G."/>
            <person name="Tu Z.J."/>
            <person name="Fang X."/>
            <person name="James A.A."/>
        </authorList>
    </citation>
    <scope>NUCLEOTIDE SEQUENCE [LARGE SCALE GENOMIC DNA]</scope>
    <source>
        <strain evidence="3">Foshan</strain>
    </source>
</reference>
<sequence>MAFSVVQTRKTKKSKPSLTIVPSKWVNNGNVSWPPRNFISLSTDEHSFPDECTWTKQACKTVGRAKTYREAEDIVNKLEMVTDSEDAVDMTRGTRGKPGKKKLKFEAKHYDLAPPKIKTALQKAMSSNFAASESGKNSQPSSQTIPCPATGISSVTSTPIEDQRNSNLDKVNVSSGEDVLTANGTNASFDQPTVSYIAMNEGSHQLNHINVPEHHLRLDGSAASSILVKPSVSADRNQKRPIVAPRQIASPTQSISYLPHPQKSSPEGFVPENYAAADCKFPPGRASVVSFSKFHILITTCSLSLILNLPLFGSFLKKCVLYKTFIAFFILYSQINNMAQNANIIRGVDGRQYIGLGNGCFLEVIGEQPNTAEFDVSSVDDTASEPLAPETVMTTGSGNDEVMCELRKVNARLDGIERRMDQFVCFAANIDKFMSTKPSLPANFQKRVEPEDFSDVRECCPILSEAALMQMEGKLKDKAYADKLFRFFHSEYNMNGKRDGKAFFKTIFRRLVAPPLLQPFSWKGNSRKKNGADPITPNRSFRNTFPYLIQFVQRVIAAADMEQTSEQTEMCFSQFLRQKRTEIQHYQENGGEQRAASSRSRKPKEALPCEEQKQHDMEQDSSTSQSSQVASEGDIASRVSEDSSSSVNVE</sequence>
<feature type="compositionally biased region" description="Low complexity" evidence="1">
    <location>
        <begin position="620"/>
        <end position="631"/>
    </location>
</feature>
<evidence type="ECO:0008006" key="4">
    <source>
        <dbReference type="Google" id="ProtNLM"/>
    </source>
</evidence>
<accession>A0ABM1ZV37</accession>
<feature type="compositionally biased region" description="Basic and acidic residues" evidence="1">
    <location>
        <begin position="603"/>
        <end position="618"/>
    </location>
</feature>
<proteinExistence type="predicted"/>
<evidence type="ECO:0000313" key="2">
    <source>
        <dbReference type="EnsemblMetazoa" id="AALFPA23_021938.P32477"/>
    </source>
</evidence>
<dbReference type="RefSeq" id="XP_062703807.1">
    <property type="nucleotide sequence ID" value="XM_062847823.1"/>
</dbReference>
<feature type="region of interest" description="Disordered" evidence="1">
    <location>
        <begin position="124"/>
        <end position="172"/>
    </location>
</feature>
<evidence type="ECO:0000256" key="1">
    <source>
        <dbReference type="SAM" id="MobiDB-lite"/>
    </source>
</evidence>
<keyword evidence="3" id="KW-1185">Reference proteome</keyword>
<name>A0ABM1ZV37_AEDAL</name>
<reference evidence="2" key="2">
    <citation type="submission" date="2025-05" db="UniProtKB">
        <authorList>
            <consortium name="EnsemblMetazoa"/>
        </authorList>
    </citation>
    <scope>IDENTIFICATION</scope>
    <source>
        <strain evidence="2">Foshan</strain>
    </source>
</reference>
<dbReference type="GeneID" id="134286240"/>
<protein>
    <recommendedName>
        <fullName evidence="4">DUF4806 domain-containing protein</fullName>
    </recommendedName>
</protein>
<dbReference type="EnsemblMetazoa" id="AALFPA23_021938.R32477">
    <property type="protein sequence ID" value="AALFPA23_021938.P32477"/>
    <property type="gene ID" value="AALFPA23_021938"/>
</dbReference>
<dbReference type="Proteomes" id="UP000069940">
    <property type="component" value="Unassembled WGS sequence"/>
</dbReference>
<feature type="region of interest" description="Disordered" evidence="1">
    <location>
        <begin position="587"/>
        <end position="650"/>
    </location>
</feature>
<evidence type="ECO:0000313" key="3">
    <source>
        <dbReference type="Proteomes" id="UP000069940"/>
    </source>
</evidence>